<sequence length="131" mass="13991">MLDSCGLALPIPRLIDSVCLGGQTYTVMTRISGNSLLSEIQEGHPTDEDLRAIVDEIHAVLRQLWTLEKPARDANKVVLSASGHGRLDPLRDHLAAAPGRSCTTLAIPSSSILDGYMHVTKSHGWGGPPSS</sequence>
<dbReference type="SUPFAM" id="SSF56112">
    <property type="entry name" value="Protein kinase-like (PK-like)"/>
    <property type="match status" value="1"/>
</dbReference>
<evidence type="ECO:0000313" key="2">
    <source>
        <dbReference type="Proteomes" id="UP000310158"/>
    </source>
</evidence>
<evidence type="ECO:0008006" key="3">
    <source>
        <dbReference type="Google" id="ProtNLM"/>
    </source>
</evidence>
<evidence type="ECO:0000313" key="1">
    <source>
        <dbReference type="EMBL" id="THH04198.1"/>
    </source>
</evidence>
<protein>
    <recommendedName>
        <fullName evidence="3">Protein kinase domain-containing protein</fullName>
    </recommendedName>
</protein>
<comment type="caution">
    <text evidence="1">The sequence shown here is derived from an EMBL/GenBank/DDBJ whole genome shotgun (WGS) entry which is preliminary data.</text>
</comment>
<dbReference type="InterPro" id="IPR011009">
    <property type="entry name" value="Kinase-like_dom_sf"/>
</dbReference>
<reference evidence="1 2" key="1">
    <citation type="submission" date="2019-02" db="EMBL/GenBank/DDBJ databases">
        <title>Genome sequencing of the rare red list fungi Bondarzewia mesenterica.</title>
        <authorList>
            <person name="Buettner E."/>
            <person name="Kellner H."/>
        </authorList>
    </citation>
    <scope>NUCLEOTIDE SEQUENCE [LARGE SCALE GENOMIC DNA]</scope>
    <source>
        <strain evidence="1 2">DSM 108281</strain>
    </source>
</reference>
<dbReference type="AlphaFoldDB" id="A0A4S4L0Z4"/>
<accession>A0A4S4L0Z4</accession>
<proteinExistence type="predicted"/>
<gene>
    <name evidence="1" type="ORF">EW146_g10239</name>
</gene>
<dbReference type="Proteomes" id="UP000310158">
    <property type="component" value="Unassembled WGS sequence"/>
</dbReference>
<name>A0A4S4L0Z4_9AGAM</name>
<dbReference type="EMBL" id="SGPL01001202">
    <property type="protein sequence ID" value="THH04198.1"/>
    <property type="molecule type" value="Genomic_DNA"/>
</dbReference>
<organism evidence="1 2">
    <name type="scientific">Bondarzewia mesenterica</name>
    <dbReference type="NCBI Taxonomy" id="1095465"/>
    <lineage>
        <taxon>Eukaryota</taxon>
        <taxon>Fungi</taxon>
        <taxon>Dikarya</taxon>
        <taxon>Basidiomycota</taxon>
        <taxon>Agaricomycotina</taxon>
        <taxon>Agaricomycetes</taxon>
        <taxon>Russulales</taxon>
        <taxon>Bondarzewiaceae</taxon>
        <taxon>Bondarzewia</taxon>
    </lineage>
</organism>
<keyword evidence="2" id="KW-1185">Reference proteome</keyword>
<dbReference type="OrthoDB" id="2906425at2759"/>